<evidence type="ECO:0000313" key="4">
    <source>
        <dbReference type="Proteomes" id="UP001456224"/>
    </source>
</evidence>
<dbReference type="OrthoDB" id="1550603at2"/>
<dbReference type="EMBL" id="CP148753">
    <property type="protein sequence ID" value="WXR74440.1"/>
    <property type="molecule type" value="Genomic_DNA"/>
</dbReference>
<dbReference type="Pfam" id="PF08843">
    <property type="entry name" value="AbiEii"/>
    <property type="match status" value="1"/>
</dbReference>
<organism evidence="1 3">
    <name type="scientific">Achromobacter veterisilvae</name>
    <dbReference type="NCBI Taxonomy" id="2069367"/>
    <lineage>
        <taxon>Bacteria</taxon>
        <taxon>Pseudomonadati</taxon>
        <taxon>Pseudomonadota</taxon>
        <taxon>Betaproteobacteria</taxon>
        <taxon>Burkholderiales</taxon>
        <taxon>Alcaligenaceae</taxon>
        <taxon>Achromobacter</taxon>
    </lineage>
</organism>
<dbReference type="RefSeq" id="WP_129240244.1">
    <property type="nucleotide sequence ID" value="NZ_CP148753.1"/>
</dbReference>
<reference evidence="2 4" key="2">
    <citation type="submission" date="2024-03" db="EMBL/GenBank/DDBJ databases">
        <title>Reference genomes for the five species model microbial community.</title>
        <authorList>
            <person name="Padfield D."/>
        </authorList>
    </citation>
    <scope>NUCLEOTIDE SEQUENCE [LARGE SCALE GENOMIC DNA]</scope>
    <source>
        <strain evidence="2 4">AB1</strain>
    </source>
</reference>
<dbReference type="GO" id="GO:0016740">
    <property type="term" value="F:transferase activity"/>
    <property type="evidence" value="ECO:0007669"/>
    <property type="project" value="UniProtKB-KW"/>
</dbReference>
<accession>A0A446CC41</accession>
<keyword evidence="2" id="KW-0808">Transferase</keyword>
<dbReference type="Proteomes" id="UP000289465">
    <property type="component" value="Unassembled WGS sequence"/>
</dbReference>
<dbReference type="AlphaFoldDB" id="A0A446CC41"/>
<name>A0A446CC41_9BURK</name>
<dbReference type="EMBL" id="UFQC01000007">
    <property type="protein sequence ID" value="SSW65415.1"/>
    <property type="molecule type" value="Genomic_DNA"/>
</dbReference>
<gene>
    <name evidence="1" type="ORF">AVE30378_01578</name>
    <name evidence="2" type="ORF">WHX56_02800</name>
</gene>
<proteinExistence type="predicted"/>
<evidence type="ECO:0000313" key="2">
    <source>
        <dbReference type="EMBL" id="WXR74440.1"/>
    </source>
</evidence>
<reference evidence="1 3" key="1">
    <citation type="submission" date="2018-07" db="EMBL/GenBank/DDBJ databases">
        <authorList>
            <person name="Peeters C."/>
        </authorList>
    </citation>
    <scope>NUCLEOTIDE SEQUENCE [LARGE SCALE GENOMIC DNA]</scope>
    <source>
        <strain evidence="1 3">LMG 30378</strain>
    </source>
</reference>
<keyword evidence="4" id="KW-1185">Reference proteome</keyword>
<sequence>MSTWLDHWDRRYIDRVRLLVEILPALAHEPRFALKGGTAINLFEHDLPRLSVDIDLAWLPAHDYAEDAKLIADALGRLADVLRARPLQLQVQLSASEGASATRLVASRGRARVQIETTPVMRGTVHPARNMVVRPKVEDAFGFASAQVLDFADLYAGKLAAALSRQHPRDLFDVGLLLEDERADQRLWRTFLVYLTCSPKPACEMLAPRIPADFAATFDAHFRGMTTEPIEAQALLDIHARLLSRVAGWLDEPSCAFLRSIEDERPDFNLIGLPRAAELPAVRRKLQNLAQRTGAKRATDRILLEETLARIVGAKSLS</sequence>
<evidence type="ECO:0000313" key="1">
    <source>
        <dbReference type="EMBL" id="SSW65415.1"/>
    </source>
</evidence>
<evidence type="ECO:0000313" key="3">
    <source>
        <dbReference type="Proteomes" id="UP000289465"/>
    </source>
</evidence>
<dbReference type="InterPro" id="IPR014942">
    <property type="entry name" value="AbiEii"/>
</dbReference>
<protein>
    <submittedName>
        <fullName evidence="2">Nucleotidyl transferase AbiEii/AbiGii toxin family protein</fullName>
    </submittedName>
</protein>
<dbReference type="Proteomes" id="UP001456224">
    <property type="component" value="Chromosome"/>
</dbReference>
<dbReference type="Gene3D" id="3.10.450.620">
    <property type="entry name" value="JHP933, nucleotidyltransferase-like core domain"/>
    <property type="match status" value="1"/>
</dbReference>